<dbReference type="Pfam" id="PF15428">
    <property type="entry name" value="Imm26"/>
    <property type="match status" value="1"/>
</dbReference>
<reference evidence="1 2" key="1">
    <citation type="journal article" date="2023" name="Microbiol. Spectr.">
        <title>Symbiosis of Carpenter Bees with Uncharacterized Lactic Acid Bacteria Showing NAD Auxotrophy.</title>
        <authorList>
            <person name="Kawasaki S."/>
            <person name="Ozawa K."/>
            <person name="Mori T."/>
            <person name="Yamamoto A."/>
            <person name="Ito M."/>
            <person name="Ohkuma M."/>
            <person name="Sakamoto M."/>
            <person name="Matsutani M."/>
        </authorList>
    </citation>
    <scope>NUCLEOTIDE SEQUENCE [LARGE SCALE GENOMIC DNA]</scope>
    <source>
        <strain evidence="1 2">KimC2</strain>
    </source>
</reference>
<accession>A0AAU9CWJ0</accession>
<keyword evidence="2" id="KW-1185">Reference proteome</keyword>
<dbReference type="KEGG" id="xak:KIMC2_02810"/>
<proteinExistence type="predicted"/>
<dbReference type="AlphaFoldDB" id="A0AAU9CWJ0"/>
<dbReference type="InterPro" id="IPR029278">
    <property type="entry name" value="Imm26"/>
</dbReference>
<protein>
    <recommendedName>
        <fullName evidence="3">Phosphotriesterase</fullName>
    </recommendedName>
</protein>
<organism evidence="1 2">
    <name type="scientific">Xylocopilactobacillus apis</name>
    <dbReference type="NCBI Taxonomy" id="2932183"/>
    <lineage>
        <taxon>Bacteria</taxon>
        <taxon>Bacillati</taxon>
        <taxon>Bacillota</taxon>
        <taxon>Bacilli</taxon>
        <taxon>Lactobacillales</taxon>
        <taxon>Lactobacillaceae</taxon>
        <taxon>Xylocopilactobacillus</taxon>
    </lineage>
</organism>
<evidence type="ECO:0000313" key="1">
    <source>
        <dbReference type="EMBL" id="BDR55719.1"/>
    </source>
</evidence>
<dbReference type="EMBL" id="AP026801">
    <property type="protein sequence ID" value="BDR55719.1"/>
    <property type="molecule type" value="Genomic_DNA"/>
</dbReference>
<evidence type="ECO:0000313" key="2">
    <source>
        <dbReference type="Proteomes" id="UP001321804"/>
    </source>
</evidence>
<gene>
    <name evidence="1" type="ORF">KIMC2_02810</name>
</gene>
<dbReference type="Proteomes" id="UP001321804">
    <property type="component" value="Chromosome"/>
</dbReference>
<evidence type="ECO:0008006" key="3">
    <source>
        <dbReference type="Google" id="ProtNLM"/>
    </source>
</evidence>
<name>A0AAU9CWJ0_9LACO</name>
<dbReference type="RefSeq" id="WP_317697251.1">
    <property type="nucleotide sequence ID" value="NZ_AP026801.1"/>
</dbReference>
<sequence>MRQFKFRDWGTKPRTMLRFIKPGDIFSFQIEDNLFGFGQIIADSMMGHSAEIFDYFNSSPEISKDNIIGAKRLISPIILDSYTLFDNKLEGDWRIIGHEENYKPKDVDGFFFKYGDPISKKVDLLGSVTSTNAKEAEKYPYYTSQSDHDIKNLIQLQSLENGTNN</sequence>